<name>A0A841EKY4_9BACT</name>
<evidence type="ECO:0000313" key="2">
    <source>
        <dbReference type="Proteomes" id="UP000524404"/>
    </source>
</evidence>
<gene>
    <name evidence="1" type="ORF">HNP25_003497</name>
</gene>
<organism evidence="1 2">
    <name type="scientific">Arcicella rosea</name>
    <dbReference type="NCBI Taxonomy" id="502909"/>
    <lineage>
        <taxon>Bacteria</taxon>
        <taxon>Pseudomonadati</taxon>
        <taxon>Bacteroidota</taxon>
        <taxon>Cytophagia</taxon>
        <taxon>Cytophagales</taxon>
        <taxon>Flectobacillaceae</taxon>
        <taxon>Arcicella</taxon>
    </lineage>
</organism>
<sequence>MSSLKILGYTKDCRTNTSVVYAEILMNDYLSLVGTDFDKFEIQRKRVEPKKYARLKDDISKGALLPGITLAIDYLKVNMFLDSVESQDSETLQMTLNKSEDIYILDGLQRSYIIKDLVDEGIVFQKEQKILLEIWFEEKIEHLIYRLIVLNSGQKPMSMRHQVELLFMTLKRDIEKEIPGLEIYLEKEATIRNHSNKFPFDRIVNGYYSYITKSPEIERDNLVVKKMNEDDILSSKEEELNGSYSLFIKYLKFYTSIDIEFYRIYSNNNGDLSSFKNWLAEENTINAFFAALGKYATEDRKIKRVDTSLEKLYSELKESREGGNHDPFFLKHFKEIKGGIDSKKVNVGYGTRKLIMEGFREFFMNEGEESFLECWKSSAS</sequence>
<keyword evidence="2" id="KW-1185">Reference proteome</keyword>
<proteinExistence type="predicted"/>
<comment type="caution">
    <text evidence="1">The sequence shown here is derived from an EMBL/GenBank/DDBJ whole genome shotgun (WGS) entry which is preliminary data.</text>
</comment>
<evidence type="ECO:0000313" key="1">
    <source>
        <dbReference type="EMBL" id="MBB6004827.1"/>
    </source>
</evidence>
<dbReference type="EMBL" id="JACHKT010000030">
    <property type="protein sequence ID" value="MBB6004827.1"/>
    <property type="molecule type" value="Genomic_DNA"/>
</dbReference>
<accession>A0A841EKY4</accession>
<reference evidence="1 2" key="1">
    <citation type="submission" date="2020-08" db="EMBL/GenBank/DDBJ databases">
        <title>Functional genomics of gut bacteria from endangered species of beetles.</title>
        <authorList>
            <person name="Carlos-Shanley C."/>
        </authorList>
    </citation>
    <scope>NUCLEOTIDE SEQUENCE [LARGE SCALE GENOMIC DNA]</scope>
    <source>
        <strain evidence="1 2">S00070</strain>
    </source>
</reference>
<dbReference type="Proteomes" id="UP000524404">
    <property type="component" value="Unassembled WGS sequence"/>
</dbReference>
<dbReference type="RefSeq" id="WP_184136101.1">
    <property type="nucleotide sequence ID" value="NZ_JACHKT010000030.1"/>
</dbReference>
<protein>
    <submittedName>
        <fullName evidence="1">Uncharacterized protein</fullName>
    </submittedName>
</protein>
<dbReference type="AlphaFoldDB" id="A0A841EKY4"/>